<evidence type="ECO:0000256" key="7">
    <source>
        <dbReference type="SAM" id="Phobius"/>
    </source>
</evidence>
<dbReference type="SUPFAM" id="SSF90123">
    <property type="entry name" value="ABC transporter transmembrane region"/>
    <property type="match status" value="1"/>
</dbReference>
<organism evidence="9 10">
    <name type="scientific">Thanatephorus cucumeris (strain AG1-IA)</name>
    <name type="common">Rice sheath blight fungus</name>
    <name type="synonym">Rhizoctonia solani</name>
    <dbReference type="NCBI Taxonomy" id="983506"/>
    <lineage>
        <taxon>Eukaryota</taxon>
        <taxon>Fungi</taxon>
        <taxon>Dikarya</taxon>
        <taxon>Basidiomycota</taxon>
        <taxon>Agaricomycotina</taxon>
        <taxon>Agaricomycetes</taxon>
        <taxon>Cantharellales</taxon>
        <taxon>Ceratobasidiaceae</taxon>
        <taxon>Rhizoctonia</taxon>
        <taxon>Rhizoctonia solani AG-1</taxon>
    </lineage>
</organism>
<dbReference type="Pfam" id="PF00664">
    <property type="entry name" value="ABC_membrane"/>
    <property type="match status" value="1"/>
</dbReference>
<dbReference type="GO" id="GO:0016020">
    <property type="term" value="C:membrane"/>
    <property type="evidence" value="ECO:0007669"/>
    <property type="project" value="InterPro"/>
</dbReference>
<evidence type="ECO:0000256" key="4">
    <source>
        <dbReference type="ARBA" id="ARBA00022840"/>
    </source>
</evidence>
<comment type="caution">
    <text evidence="9">The sequence shown here is derived from an EMBL/GenBank/DDBJ whole genome shotgun (WGS) entry which is preliminary data.</text>
</comment>
<keyword evidence="2 7" id="KW-0812">Transmembrane</keyword>
<name>L8WHM8_THACA</name>
<keyword evidence="1" id="KW-0813">Transport</keyword>
<keyword evidence="10" id="KW-1185">Reference proteome</keyword>
<dbReference type="PROSITE" id="PS50929">
    <property type="entry name" value="ABC_TM1F"/>
    <property type="match status" value="1"/>
</dbReference>
<keyword evidence="4" id="KW-0067">ATP-binding</keyword>
<sequence>MAHYRTNSRTWFNERSSCSHVSSESSRLRYPIFALPGATVFAIGLMLGRVYIAAQMPVKREMSNARSPLFSHFGTTLEGITSIRAYGVEELFKAEALKRIDKYTRSYRTFWSLNVSKAKSWIFTGPGLSV</sequence>
<protein>
    <submittedName>
        <fullName evidence="9">ABC transporter transmembrane region domain-containing protein</fullName>
    </submittedName>
</protein>
<evidence type="ECO:0000259" key="8">
    <source>
        <dbReference type="PROSITE" id="PS50929"/>
    </source>
</evidence>
<keyword evidence="3" id="KW-0547">Nucleotide-binding</keyword>
<dbReference type="InterPro" id="IPR036640">
    <property type="entry name" value="ABC1_TM_sf"/>
</dbReference>
<dbReference type="PANTHER" id="PTHR24223">
    <property type="entry name" value="ATP-BINDING CASSETTE SUB-FAMILY C"/>
    <property type="match status" value="1"/>
</dbReference>
<evidence type="ECO:0000256" key="5">
    <source>
        <dbReference type="ARBA" id="ARBA00022989"/>
    </source>
</evidence>
<dbReference type="EMBL" id="AFRT01005017">
    <property type="protein sequence ID" value="ELU35874.1"/>
    <property type="molecule type" value="Genomic_DNA"/>
</dbReference>
<dbReference type="InterPro" id="IPR050173">
    <property type="entry name" value="ABC_transporter_C-like"/>
</dbReference>
<dbReference type="OrthoDB" id="3260563at2759"/>
<dbReference type="Gene3D" id="1.20.1560.10">
    <property type="entry name" value="ABC transporter type 1, transmembrane domain"/>
    <property type="match status" value="1"/>
</dbReference>
<evidence type="ECO:0000256" key="2">
    <source>
        <dbReference type="ARBA" id="ARBA00022692"/>
    </source>
</evidence>
<feature type="domain" description="ABC transmembrane type-1" evidence="8">
    <location>
        <begin position="31"/>
        <end position="108"/>
    </location>
</feature>
<evidence type="ECO:0000256" key="1">
    <source>
        <dbReference type="ARBA" id="ARBA00022448"/>
    </source>
</evidence>
<evidence type="ECO:0000313" key="9">
    <source>
        <dbReference type="EMBL" id="ELU35874.1"/>
    </source>
</evidence>
<dbReference type="Proteomes" id="UP000011668">
    <property type="component" value="Unassembled WGS sequence"/>
</dbReference>
<dbReference type="PANTHER" id="PTHR24223:SF356">
    <property type="entry name" value="ATP-BINDING CASSETTE TRANSPORTER ABC4"/>
    <property type="match status" value="1"/>
</dbReference>
<dbReference type="AlphaFoldDB" id="L8WHM8"/>
<dbReference type="GO" id="GO:0005524">
    <property type="term" value="F:ATP binding"/>
    <property type="evidence" value="ECO:0007669"/>
    <property type="project" value="UniProtKB-KW"/>
</dbReference>
<dbReference type="InterPro" id="IPR011527">
    <property type="entry name" value="ABC1_TM_dom"/>
</dbReference>
<keyword evidence="5 7" id="KW-1133">Transmembrane helix</keyword>
<proteinExistence type="predicted"/>
<feature type="transmembrane region" description="Helical" evidence="7">
    <location>
        <begin position="32"/>
        <end position="52"/>
    </location>
</feature>
<accession>L8WHM8</accession>
<gene>
    <name evidence="9" type="ORF">AG1IA_10096</name>
</gene>
<evidence type="ECO:0000256" key="3">
    <source>
        <dbReference type="ARBA" id="ARBA00022741"/>
    </source>
</evidence>
<keyword evidence="6 7" id="KW-0472">Membrane</keyword>
<evidence type="ECO:0000256" key="6">
    <source>
        <dbReference type="ARBA" id="ARBA00023136"/>
    </source>
</evidence>
<dbReference type="STRING" id="983506.L8WHM8"/>
<reference evidence="9 10" key="1">
    <citation type="journal article" date="2013" name="Nat. Commun.">
        <title>The evolution and pathogenic mechanisms of the rice sheath blight pathogen.</title>
        <authorList>
            <person name="Zheng A."/>
            <person name="Lin R."/>
            <person name="Xu L."/>
            <person name="Qin P."/>
            <person name="Tang C."/>
            <person name="Ai P."/>
            <person name="Zhang D."/>
            <person name="Liu Y."/>
            <person name="Sun Z."/>
            <person name="Feng H."/>
            <person name="Wang Y."/>
            <person name="Chen Y."/>
            <person name="Liang X."/>
            <person name="Fu R."/>
            <person name="Li Q."/>
            <person name="Zhang J."/>
            <person name="Yu X."/>
            <person name="Xie Z."/>
            <person name="Ding L."/>
            <person name="Guan P."/>
            <person name="Tang J."/>
            <person name="Liang Y."/>
            <person name="Wang S."/>
            <person name="Deng Q."/>
            <person name="Li S."/>
            <person name="Zhu J."/>
            <person name="Wang L."/>
            <person name="Liu H."/>
            <person name="Li P."/>
        </authorList>
    </citation>
    <scope>NUCLEOTIDE SEQUENCE [LARGE SCALE GENOMIC DNA]</scope>
    <source>
        <strain evidence="10">AG-1 IA</strain>
    </source>
</reference>
<dbReference type="GO" id="GO:0140359">
    <property type="term" value="F:ABC-type transporter activity"/>
    <property type="evidence" value="ECO:0007669"/>
    <property type="project" value="InterPro"/>
</dbReference>
<evidence type="ECO:0000313" key="10">
    <source>
        <dbReference type="Proteomes" id="UP000011668"/>
    </source>
</evidence>
<dbReference type="HOGENOM" id="CLU_1939542_0_0_1"/>